<dbReference type="PANTHER" id="PTHR42839">
    <property type="entry name" value="ISOCHORISMATE SYNTHASE ENTC"/>
    <property type="match status" value="1"/>
</dbReference>
<dbReference type="Gene3D" id="3.60.120.10">
    <property type="entry name" value="Anthranilate synthase"/>
    <property type="match status" value="1"/>
</dbReference>
<accession>A0A0T9L4Q3</accession>
<dbReference type="EMBL" id="CPYI01000005">
    <property type="protein sequence ID" value="CNE58270.1"/>
    <property type="molecule type" value="Genomic_DNA"/>
</dbReference>
<dbReference type="SUPFAM" id="SSF56322">
    <property type="entry name" value="ADC synthase"/>
    <property type="match status" value="1"/>
</dbReference>
<reference evidence="8 9" key="1">
    <citation type="submission" date="2015-03" db="EMBL/GenBank/DDBJ databases">
        <authorList>
            <person name="Murphy D."/>
        </authorList>
    </citation>
    <scope>NUCLEOTIDE SEQUENCE [LARGE SCALE GENOMIC DNA]</scope>
    <source>
        <strain evidence="8 9">FCF326</strain>
    </source>
</reference>
<comment type="similarity">
    <text evidence="2">Belongs to the isochorismate synthase family.</text>
</comment>
<evidence type="ECO:0000313" key="9">
    <source>
        <dbReference type="Proteomes" id="UP000045824"/>
    </source>
</evidence>
<evidence type="ECO:0000256" key="4">
    <source>
        <dbReference type="ARBA" id="ARBA00023235"/>
    </source>
</evidence>
<dbReference type="InterPro" id="IPR015890">
    <property type="entry name" value="Chorismate_C"/>
</dbReference>
<evidence type="ECO:0000313" key="8">
    <source>
        <dbReference type="EMBL" id="CNE58270.1"/>
    </source>
</evidence>
<dbReference type="AlphaFoldDB" id="A0A0T9L4Q3"/>
<evidence type="ECO:0000256" key="3">
    <source>
        <dbReference type="ARBA" id="ARBA00012824"/>
    </source>
</evidence>
<gene>
    <name evidence="8" type="primary">entC</name>
    <name evidence="8" type="ORF">ERS008491_01678</name>
</gene>
<dbReference type="NCBIfam" id="TIGR00543">
    <property type="entry name" value="isochor_syn"/>
    <property type="match status" value="1"/>
</dbReference>
<evidence type="ECO:0000256" key="6">
    <source>
        <dbReference type="SAM" id="MobiDB-lite"/>
    </source>
</evidence>
<dbReference type="InterPro" id="IPR004561">
    <property type="entry name" value="IsoChor_synthase"/>
</dbReference>
<dbReference type="EC" id="5.4.4.2" evidence="3"/>
<evidence type="ECO:0000256" key="5">
    <source>
        <dbReference type="ARBA" id="ARBA00041564"/>
    </source>
</evidence>
<feature type="domain" description="Chorismate-utilising enzyme C-terminal" evidence="7">
    <location>
        <begin position="138"/>
        <end position="393"/>
    </location>
</feature>
<name>A0A0T9L4Q3_YERKR</name>
<protein>
    <recommendedName>
        <fullName evidence="3">isochorismate synthase</fullName>
        <ecNumber evidence="3">5.4.4.2</ecNumber>
    </recommendedName>
    <alternativeName>
        <fullName evidence="5">Isochorismate mutase</fullName>
    </alternativeName>
</protein>
<evidence type="ECO:0000259" key="7">
    <source>
        <dbReference type="Pfam" id="PF00425"/>
    </source>
</evidence>
<dbReference type="GO" id="GO:0008909">
    <property type="term" value="F:isochorismate synthase activity"/>
    <property type="evidence" value="ECO:0007669"/>
    <property type="project" value="UniProtKB-EC"/>
</dbReference>
<organism evidence="8 9">
    <name type="scientific">Yersinia kristensenii</name>
    <dbReference type="NCBI Taxonomy" id="28152"/>
    <lineage>
        <taxon>Bacteria</taxon>
        <taxon>Pseudomonadati</taxon>
        <taxon>Pseudomonadota</taxon>
        <taxon>Gammaproteobacteria</taxon>
        <taxon>Enterobacterales</taxon>
        <taxon>Yersiniaceae</taxon>
        <taxon>Yersinia</taxon>
    </lineage>
</organism>
<evidence type="ECO:0000256" key="2">
    <source>
        <dbReference type="ARBA" id="ARBA00005297"/>
    </source>
</evidence>
<dbReference type="Proteomes" id="UP000045824">
    <property type="component" value="Unassembled WGS sequence"/>
</dbReference>
<sequence length="410" mass="44754">MRYFNSEEHGSSEEHNSSEDMPANSPFSAVSSTFLFTSRHQSIKTQGIFERINQAAQSRAGHENSLQSALQPAFQRARDAGQQQPIIVGAIPFDASQASCLFIPEHYQVCDRQALVDAACVDSRRAVTALASRSLPDENEFKHIVAEAVAACQCGAIHKVVLSRILEIDTDSPVDSDQVMNHLLIQNSTAHHFRVPLADGGVLLGASPELLVRKHLAGVYTNPLAGSAKRQIDPQHDWDISQALLDSEKDQYEHRLVIDEIRRLLTPHCSSLNIPLQPSLLSTAALWHLSSAISGELENPQIRVLELANLLHPTPALCGLPTQKARQLIQQLEPFERGLFSGIVGWCDEQGNGEWAVIIRCATVHPTQVRLFAGAGIVAASQPALEWAETEAKLGTMLNAIAITRPGVPL</sequence>
<dbReference type="PANTHER" id="PTHR42839:SF2">
    <property type="entry name" value="ISOCHORISMATE SYNTHASE ENTC"/>
    <property type="match status" value="1"/>
</dbReference>
<dbReference type="InterPro" id="IPR005801">
    <property type="entry name" value="ADC_synthase"/>
</dbReference>
<keyword evidence="4 8" id="KW-0413">Isomerase</keyword>
<feature type="compositionally biased region" description="Basic and acidic residues" evidence="6">
    <location>
        <begin position="1"/>
        <end position="18"/>
    </location>
</feature>
<comment type="catalytic activity">
    <reaction evidence="1">
        <text>chorismate = isochorismate</text>
        <dbReference type="Rhea" id="RHEA:18985"/>
        <dbReference type="ChEBI" id="CHEBI:29748"/>
        <dbReference type="ChEBI" id="CHEBI:29780"/>
        <dbReference type="EC" id="5.4.4.2"/>
    </reaction>
</comment>
<dbReference type="Pfam" id="PF00425">
    <property type="entry name" value="Chorismate_bind"/>
    <property type="match status" value="1"/>
</dbReference>
<proteinExistence type="inferred from homology"/>
<feature type="region of interest" description="Disordered" evidence="6">
    <location>
        <begin position="1"/>
        <end position="24"/>
    </location>
</feature>
<evidence type="ECO:0000256" key="1">
    <source>
        <dbReference type="ARBA" id="ARBA00000799"/>
    </source>
</evidence>